<reference evidence="6" key="1">
    <citation type="submission" date="2020-07" db="EMBL/GenBank/DDBJ databases">
        <title>The High-quality genome of the commercially important snow crab, Chionoecetes opilio.</title>
        <authorList>
            <person name="Jeong J.-H."/>
            <person name="Ryu S."/>
        </authorList>
    </citation>
    <scope>NUCLEOTIDE SEQUENCE</scope>
    <source>
        <strain evidence="6">MADBK_172401_WGS</strain>
        <tissue evidence="6">Digestive gland</tissue>
    </source>
</reference>
<dbReference type="InterPro" id="IPR013098">
    <property type="entry name" value="Ig_I-set"/>
</dbReference>
<dbReference type="SUPFAM" id="SSF48726">
    <property type="entry name" value="Immunoglobulin"/>
    <property type="match status" value="3"/>
</dbReference>
<protein>
    <submittedName>
        <fullName evidence="6">Muscle M-line assembly protein unc-89</fullName>
    </submittedName>
</protein>
<dbReference type="Proteomes" id="UP000770661">
    <property type="component" value="Unassembled WGS sequence"/>
</dbReference>
<feature type="domain" description="Ig-like" evidence="5">
    <location>
        <begin position="533"/>
        <end position="624"/>
    </location>
</feature>
<dbReference type="CDD" id="cd00096">
    <property type="entry name" value="Ig"/>
    <property type="match status" value="1"/>
</dbReference>
<evidence type="ECO:0000259" key="5">
    <source>
        <dbReference type="PROSITE" id="PS50835"/>
    </source>
</evidence>
<dbReference type="GO" id="GO:0005886">
    <property type="term" value="C:plasma membrane"/>
    <property type="evidence" value="ECO:0007669"/>
    <property type="project" value="TreeGrafter"/>
</dbReference>
<evidence type="ECO:0000256" key="4">
    <source>
        <dbReference type="SAM" id="MobiDB-lite"/>
    </source>
</evidence>
<dbReference type="InterPro" id="IPR013783">
    <property type="entry name" value="Ig-like_fold"/>
</dbReference>
<gene>
    <name evidence="6" type="primary">unc-89_1</name>
    <name evidence="6" type="ORF">GWK47_044875</name>
</gene>
<keyword evidence="1" id="KW-0732">Signal</keyword>
<dbReference type="GO" id="GO:0007156">
    <property type="term" value="P:homophilic cell adhesion via plasma membrane adhesion molecules"/>
    <property type="evidence" value="ECO:0007669"/>
    <property type="project" value="TreeGrafter"/>
</dbReference>
<feature type="region of interest" description="Disordered" evidence="4">
    <location>
        <begin position="417"/>
        <end position="440"/>
    </location>
</feature>
<evidence type="ECO:0000313" key="7">
    <source>
        <dbReference type="Proteomes" id="UP000770661"/>
    </source>
</evidence>
<feature type="region of interest" description="Disordered" evidence="4">
    <location>
        <begin position="473"/>
        <end position="496"/>
    </location>
</feature>
<accession>A0A8J4YEJ9</accession>
<dbReference type="InterPro" id="IPR003599">
    <property type="entry name" value="Ig_sub"/>
</dbReference>
<dbReference type="Pfam" id="PF07679">
    <property type="entry name" value="I-set"/>
    <property type="match status" value="2"/>
</dbReference>
<proteinExistence type="predicted"/>
<dbReference type="SMART" id="SM00409">
    <property type="entry name" value="IG"/>
    <property type="match status" value="2"/>
</dbReference>
<keyword evidence="7" id="KW-1185">Reference proteome</keyword>
<keyword evidence="3" id="KW-0393">Immunoglobulin domain</keyword>
<evidence type="ECO:0000313" key="6">
    <source>
        <dbReference type="EMBL" id="KAG0722241.1"/>
    </source>
</evidence>
<evidence type="ECO:0000256" key="2">
    <source>
        <dbReference type="ARBA" id="ARBA00023157"/>
    </source>
</evidence>
<comment type="caution">
    <text evidence="6">The sequence shown here is derived from an EMBL/GenBank/DDBJ whole genome shotgun (WGS) entry which is preliminary data.</text>
</comment>
<dbReference type="PROSITE" id="PS50835">
    <property type="entry name" value="IG_LIKE"/>
    <property type="match status" value="2"/>
</dbReference>
<dbReference type="Gene3D" id="2.60.40.10">
    <property type="entry name" value="Immunoglobulins"/>
    <property type="match status" value="2"/>
</dbReference>
<dbReference type="GO" id="GO:0050808">
    <property type="term" value="P:synapse organization"/>
    <property type="evidence" value="ECO:0007669"/>
    <property type="project" value="TreeGrafter"/>
</dbReference>
<organism evidence="6 7">
    <name type="scientific">Chionoecetes opilio</name>
    <name type="common">Atlantic snow crab</name>
    <name type="synonym">Cancer opilio</name>
    <dbReference type="NCBI Taxonomy" id="41210"/>
    <lineage>
        <taxon>Eukaryota</taxon>
        <taxon>Metazoa</taxon>
        <taxon>Ecdysozoa</taxon>
        <taxon>Arthropoda</taxon>
        <taxon>Crustacea</taxon>
        <taxon>Multicrustacea</taxon>
        <taxon>Malacostraca</taxon>
        <taxon>Eumalacostraca</taxon>
        <taxon>Eucarida</taxon>
        <taxon>Decapoda</taxon>
        <taxon>Pleocyemata</taxon>
        <taxon>Brachyura</taxon>
        <taxon>Eubrachyura</taxon>
        <taxon>Majoidea</taxon>
        <taxon>Majidae</taxon>
        <taxon>Chionoecetes</taxon>
    </lineage>
</organism>
<keyword evidence="2" id="KW-1015">Disulfide bond</keyword>
<evidence type="ECO:0000256" key="1">
    <source>
        <dbReference type="ARBA" id="ARBA00022729"/>
    </source>
</evidence>
<dbReference type="AlphaFoldDB" id="A0A8J4YEJ9"/>
<dbReference type="GO" id="GO:0043025">
    <property type="term" value="C:neuronal cell body"/>
    <property type="evidence" value="ECO:0007669"/>
    <property type="project" value="TreeGrafter"/>
</dbReference>
<evidence type="ECO:0000256" key="3">
    <source>
        <dbReference type="ARBA" id="ARBA00023319"/>
    </source>
</evidence>
<feature type="compositionally biased region" description="Basic and acidic residues" evidence="4">
    <location>
        <begin position="195"/>
        <end position="204"/>
    </location>
</feature>
<dbReference type="FunFam" id="2.60.40.10:FF:000032">
    <property type="entry name" value="palladin isoform X1"/>
    <property type="match status" value="1"/>
</dbReference>
<dbReference type="InterPro" id="IPR007110">
    <property type="entry name" value="Ig-like_dom"/>
</dbReference>
<dbReference type="GO" id="GO:0030424">
    <property type="term" value="C:axon"/>
    <property type="evidence" value="ECO:0007669"/>
    <property type="project" value="TreeGrafter"/>
</dbReference>
<dbReference type="EMBL" id="JACEEZ010009839">
    <property type="protein sequence ID" value="KAG0722241.1"/>
    <property type="molecule type" value="Genomic_DNA"/>
</dbReference>
<feature type="region of interest" description="Disordered" evidence="4">
    <location>
        <begin position="156"/>
        <end position="220"/>
    </location>
</feature>
<feature type="domain" description="Ig-like" evidence="5">
    <location>
        <begin position="71"/>
        <end position="161"/>
    </location>
</feature>
<dbReference type="GO" id="GO:0008046">
    <property type="term" value="F:axon guidance receptor activity"/>
    <property type="evidence" value="ECO:0007669"/>
    <property type="project" value="TreeGrafter"/>
</dbReference>
<feature type="compositionally biased region" description="Polar residues" evidence="4">
    <location>
        <begin position="156"/>
        <end position="170"/>
    </location>
</feature>
<dbReference type="PANTHER" id="PTHR45080">
    <property type="entry name" value="CONTACTIN 5"/>
    <property type="match status" value="1"/>
</dbReference>
<dbReference type="OrthoDB" id="6371610at2759"/>
<dbReference type="InterPro" id="IPR050958">
    <property type="entry name" value="Cell_Adh-Cytoskel_Orgn"/>
</dbReference>
<dbReference type="PANTHER" id="PTHR45080:SF8">
    <property type="entry name" value="IG-LIKE DOMAIN-CONTAINING PROTEIN"/>
    <property type="match status" value="1"/>
</dbReference>
<name>A0A8J4YEJ9_CHIOP</name>
<sequence>MTLIHFVARYFKDKPVREDTEGFAIRGAQDTSQILVILQATPEFVGPYTVKAANEYGESTCKGRFRLHEPPAITQSLKDTEFLEFEASKFTFKAFGIPQPDIKWTKDGKKWTPDERRVRMKVEGEDTFTLIFEEALTADSGHYVATVSNVEGTVTTEADLTVNNPETKNSVDPPCTEPQSSEPAEEEPASDAQEVEEKVKREPENEADEETTKKRRKLTITEIPEENGISVEENQTPLAIENEIVSATDEALMQNEGMAAEEIEEPTQWRKTSTLHVSRDVETETALTDTHETSMTKAVNVVMQEDVLTREDPGEHEEEMVDSATFYVQPDEEEGRPGMHVTASCSINRQRKPSKTIITAESDVGDEGDKATSTIVQMRHTMEMEHYLGLVTETPDDSDLALPGSAFLTDKALTLGTQEEESPIDAKQIENGDVSRVKSGKLQPKKSVSFDEFPEMIDDIALEDIDLPKGKKGIQEKDVTATSAKGSVGKTPKEAVPEECLAPEGEAEAVQEAHRKLSRGRGSLSQDADEAPPHIKGANFNEGKTLIAHHKFLLQVEATAVPKAEATWYLNDKELPDGEDGVKLSFDGTKYSLERVGSDPEHSGEYKCVLKNKIAAGEEKGNITVKEKESRVRNKLQDMFVKENTDAVVKCQIVGDPIPEVQW</sequence>
<feature type="compositionally biased region" description="Basic and acidic residues" evidence="4">
    <location>
        <begin position="427"/>
        <end position="436"/>
    </location>
</feature>
<dbReference type="InterPro" id="IPR036179">
    <property type="entry name" value="Ig-like_dom_sf"/>
</dbReference>